<feature type="domain" description="Helicase-associated" evidence="2">
    <location>
        <begin position="652"/>
        <end position="692"/>
    </location>
</feature>
<feature type="domain" description="Helicase-associated" evidence="2">
    <location>
        <begin position="525"/>
        <end position="581"/>
    </location>
</feature>
<evidence type="ECO:0000259" key="2">
    <source>
        <dbReference type="Pfam" id="PF03457"/>
    </source>
</evidence>
<protein>
    <recommendedName>
        <fullName evidence="2">Helicase-associated domain-containing protein</fullName>
    </recommendedName>
</protein>
<gene>
    <name evidence="3" type="ORF">ACHAWO_013880</name>
</gene>
<organism evidence="3 4">
    <name type="scientific">Cyclotella atomus</name>
    <dbReference type="NCBI Taxonomy" id="382360"/>
    <lineage>
        <taxon>Eukaryota</taxon>
        <taxon>Sar</taxon>
        <taxon>Stramenopiles</taxon>
        <taxon>Ochrophyta</taxon>
        <taxon>Bacillariophyta</taxon>
        <taxon>Coscinodiscophyceae</taxon>
        <taxon>Thalassiosirophycidae</taxon>
        <taxon>Stephanodiscales</taxon>
        <taxon>Stephanodiscaceae</taxon>
        <taxon>Cyclotella</taxon>
    </lineage>
</organism>
<dbReference type="EMBL" id="JALLPJ020000765">
    <property type="protein sequence ID" value="KAL3783464.1"/>
    <property type="molecule type" value="Genomic_DNA"/>
</dbReference>
<feature type="domain" description="Helicase-associated" evidence="2">
    <location>
        <begin position="447"/>
        <end position="489"/>
    </location>
</feature>
<proteinExistence type="predicted"/>
<evidence type="ECO:0000256" key="1">
    <source>
        <dbReference type="SAM" id="MobiDB-lite"/>
    </source>
</evidence>
<accession>A0ABD3P745</accession>
<feature type="domain" description="Helicase-associated" evidence="2">
    <location>
        <begin position="118"/>
        <end position="178"/>
    </location>
</feature>
<dbReference type="Pfam" id="PF03457">
    <property type="entry name" value="HA"/>
    <property type="match status" value="7"/>
</dbReference>
<dbReference type="AlphaFoldDB" id="A0ABD3P745"/>
<sequence>MDDQQIAVPELPPYGQDVQEDIESDPASENDVGRVRHYTQTPWSVRFDQLVAFKQESGNTNVPKRYSDKQLAKWVSKQRQLYKSQKLLQERIDKLNEIGFVWSLGNWRPGLNNISNYSEKWDENYNNLIQYNQQFGDTNVPTRYSDKGLANWVRLQRSRYKKNIVSEEHIFNLEHIGFNWSLKDGVDVSWDQYYNQLLKYIAEKGDCNVSRYYAENESLGKWVGYQRTNYRLGKLTEEKIAKLNEAGFTWSINTSFKTHFDELVQYKQTHGDCNVPYDSTEYGELVLWVKKIRGKHKGRLSEEQKAMLDGIGFTWYKRCAPKRETSAPKRKKRTSASSGTTAAADYDAVNESSLTAGKSPRLKSKCTGTPSATVTKSKTRGKSISIRTGADTVDTMCTSGHTNKTASIPAAHQDMVGTSIAATSRKSASAASVVAASSQSSSTVNLDCLVPQYYAPDPALGSFVVLQRVAFRTGKLSKEQVSKLEALGFVLNTKDKDVRSTKFNNPNETSTYEKNGTPIKANTKIWNNHFNNLTEYYREFGDYNVTRKNNRALYFWLFVQRRFAKEVLLSDEQLQKFSDIRFELHLMPDTWQQRYNDLSLEIDVPNNYVHNKKLSSWVKIINDSHPKTASYLRRGLKPIRRIDFIQRGVWALLVPYKYTNRQLGKWVSGLRSRYKEGTLAEEKINKLNQLDFTWKLRELPKIDALSVAARWDQYFNELKVFRTTFGHLRVPCSKNKKLHLHAQSTSEVQ</sequence>
<feature type="compositionally biased region" description="Acidic residues" evidence="1">
    <location>
        <begin position="18"/>
        <end position="28"/>
    </location>
</feature>
<comment type="caution">
    <text evidence="3">The sequence shown here is derived from an EMBL/GenBank/DDBJ whole genome shotgun (WGS) entry which is preliminary data.</text>
</comment>
<feature type="region of interest" description="Disordered" evidence="1">
    <location>
        <begin position="1"/>
        <end position="32"/>
    </location>
</feature>
<reference evidence="3 4" key="1">
    <citation type="submission" date="2024-10" db="EMBL/GenBank/DDBJ databases">
        <title>Updated reference genomes for cyclostephanoid diatoms.</title>
        <authorList>
            <person name="Roberts W.R."/>
            <person name="Alverson A.J."/>
        </authorList>
    </citation>
    <scope>NUCLEOTIDE SEQUENCE [LARGE SCALE GENOMIC DNA]</scope>
    <source>
        <strain evidence="3 4">AJA010-31</strain>
    </source>
</reference>
<evidence type="ECO:0000313" key="3">
    <source>
        <dbReference type="EMBL" id="KAL3783464.1"/>
    </source>
</evidence>
<feature type="domain" description="Helicase-associated" evidence="2">
    <location>
        <begin position="41"/>
        <end position="100"/>
    </location>
</feature>
<dbReference type="PANTHER" id="PTHR33418:SF1">
    <property type="entry name" value="HELICASE-ASSOCIATED DOMAIN-CONTAINING PROTEIN"/>
    <property type="match status" value="1"/>
</dbReference>
<dbReference type="InterPro" id="IPR005114">
    <property type="entry name" value="Helicase_assoc"/>
</dbReference>
<name>A0ABD3P745_9STRA</name>
<dbReference type="Proteomes" id="UP001530400">
    <property type="component" value="Unassembled WGS sequence"/>
</dbReference>
<feature type="domain" description="Helicase-associated" evidence="2">
    <location>
        <begin position="255"/>
        <end position="313"/>
    </location>
</feature>
<keyword evidence="4" id="KW-1185">Reference proteome</keyword>
<dbReference type="PANTHER" id="PTHR33418">
    <property type="entry name" value="HELICASE-ASSOCIATED"/>
    <property type="match status" value="1"/>
</dbReference>
<evidence type="ECO:0000313" key="4">
    <source>
        <dbReference type="Proteomes" id="UP001530400"/>
    </source>
</evidence>
<feature type="compositionally biased region" description="Polar residues" evidence="1">
    <location>
        <begin position="366"/>
        <end position="376"/>
    </location>
</feature>
<feature type="domain" description="Helicase-associated" evidence="2">
    <location>
        <begin position="187"/>
        <end position="248"/>
    </location>
</feature>
<dbReference type="Gene3D" id="6.10.140.530">
    <property type="match status" value="7"/>
</dbReference>
<feature type="region of interest" description="Disordered" evidence="1">
    <location>
        <begin position="352"/>
        <end position="385"/>
    </location>
</feature>